<dbReference type="AlphaFoldDB" id="A0A3L6QFV3"/>
<dbReference type="InterPro" id="IPR006702">
    <property type="entry name" value="CASP_dom"/>
</dbReference>
<name>A0A3L6QFV3_PANMI</name>
<dbReference type="Pfam" id="PF04535">
    <property type="entry name" value="CASP_dom"/>
    <property type="match status" value="1"/>
</dbReference>
<accession>A0A3L6QFV3</accession>
<gene>
    <name evidence="9" type="ORF">C2845_PM12G26010</name>
</gene>
<evidence type="ECO:0000256" key="2">
    <source>
        <dbReference type="ARBA" id="ARBA00007651"/>
    </source>
</evidence>
<comment type="caution">
    <text evidence="9">The sequence shown here is derived from an EMBL/GenBank/DDBJ whole genome shotgun (WGS) entry which is preliminary data.</text>
</comment>
<dbReference type="Proteomes" id="UP000275267">
    <property type="component" value="Unassembled WGS sequence"/>
</dbReference>
<evidence type="ECO:0000313" key="9">
    <source>
        <dbReference type="EMBL" id="RLM79611.1"/>
    </source>
</evidence>
<comment type="subcellular location">
    <subcellularLocation>
        <location evidence="1 7">Cell membrane</location>
        <topology evidence="1 7">Multi-pass membrane protein</topology>
    </subcellularLocation>
</comment>
<feature type="domain" description="Casparian strip membrane protein" evidence="8">
    <location>
        <begin position="184"/>
        <end position="237"/>
    </location>
</feature>
<comment type="similarity">
    <text evidence="2 7">Belongs to the Casparian strip membrane proteins (CASP) family.</text>
</comment>
<protein>
    <recommendedName>
        <fullName evidence="7">CASP-like protein</fullName>
    </recommendedName>
</protein>
<keyword evidence="3 7" id="KW-1003">Cell membrane</keyword>
<evidence type="ECO:0000256" key="7">
    <source>
        <dbReference type="RuleBase" id="RU361233"/>
    </source>
</evidence>
<organism evidence="9 10">
    <name type="scientific">Panicum miliaceum</name>
    <name type="common">Proso millet</name>
    <name type="synonym">Broomcorn millet</name>
    <dbReference type="NCBI Taxonomy" id="4540"/>
    <lineage>
        <taxon>Eukaryota</taxon>
        <taxon>Viridiplantae</taxon>
        <taxon>Streptophyta</taxon>
        <taxon>Embryophyta</taxon>
        <taxon>Tracheophyta</taxon>
        <taxon>Spermatophyta</taxon>
        <taxon>Magnoliopsida</taxon>
        <taxon>Liliopsida</taxon>
        <taxon>Poales</taxon>
        <taxon>Poaceae</taxon>
        <taxon>PACMAD clade</taxon>
        <taxon>Panicoideae</taxon>
        <taxon>Panicodae</taxon>
        <taxon>Paniceae</taxon>
        <taxon>Panicinae</taxon>
        <taxon>Panicum</taxon>
        <taxon>Panicum sect. Panicum</taxon>
    </lineage>
</organism>
<evidence type="ECO:0000256" key="6">
    <source>
        <dbReference type="ARBA" id="ARBA00023136"/>
    </source>
</evidence>
<sequence>MYLNMENFRFRIRYLGTAGREPVVMGPAELQRNSTGTREKLRATEESWFGSGCEREWYVDGRRAAAMEVGGSPPGVQRGRGVRVCLEQRRRHGGSACSSDSFGSGSGRAHLLLLGRYAPNNTLGAVKTSRARLAGLEARGVDALARDGGRRQRPGVVGARETSGKAAAAAALDVAGGGGRAASRGLGVLDLILRFAAVVATVGSAIAMGTTNQTLPFFTQFLRFKAQCDDLPTLTCVARSFQPNRPI</sequence>
<keyword evidence="6" id="KW-0472">Membrane</keyword>
<dbReference type="EMBL" id="PQIB02000012">
    <property type="protein sequence ID" value="RLM79611.1"/>
    <property type="molecule type" value="Genomic_DNA"/>
</dbReference>
<evidence type="ECO:0000256" key="5">
    <source>
        <dbReference type="ARBA" id="ARBA00022989"/>
    </source>
</evidence>
<evidence type="ECO:0000313" key="10">
    <source>
        <dbReference type="Proteomes" id="UP000275267"/>
    </source>
</evidence>
<dbReference type="STRING" id="4540.A0A3L6QFV3"/>
<reference evidence="10" key="1">
    <citation type="journal article" date="2019" name="Nat. Commun.">
        <title>The genome of broomcorn millet.</title>
        <authorList>
            <person name="Zou C."/>
            <person name="Miki D."/>
            <person name="Li D."/>
            <person name="Tang Q."/>
            <person name="Xiao L."/>
            <person name="Rajput S."/>
            <person name="Deng P."/>
            <person name="Jia W."/>
            <person name="Huang R."/>
            <person name="Zhang M."/>
            <person name="Sun Y."/>
            <person name="Hu J."/>
            <person name="Fu X."/>
            <person name="Schnable P.S."/>
            <person name="Li F."/>
            <person name="Zhang H."/>
            <person name="Feng B."/>
            <person name="Zhu X."/>
            <person name="Liu R."/>
            <person name="Schnable J.C."/>
            <person name="Zhu J.-K."/>
            <person name="Zhang H."/>
        </authorList>
    </citation>
    <scope>NUCLEOTIDE SEQUENCE [LARGE SCALE GENOMIC DNA]</scope>
</reference>
<comment type="subunit">
    <text evidence="7">Homodimer and heterodimers.</text>
</comment>
<keyword evidence="4" id="KW-0812">Transmembrane</keyword>
<evidence type="ECO:0000256" key="3">
    <source>
        <dbReference type="ARBA" id="ARBA00022475"/>
    </source>
</evidence>
<evidence type="ECO:0000256" key="1">
    <source>
        <dbReference type="ARBA" id="ARBA00004651"/>
    </source>
</evidence>
<proteinExistence type="inferred from homology"/>
<dbReference type="GO" id="GO:0005886">
    <property type="term" value="C:plasma membrane"/>
    <property type="evidence" value="ECO:0007669"/>
    <property type="project" value="UniProtKB-SubCell"/>
</dbReference>
<evidence type="ECO:0000259" key="8">
    <source>
        <dbReference type="Pfam" id="PF04535"/>
    </source>
</evidence>
<dbReference type="OrthoDB" id="753675at2759"/>
<evidence type="ECO:0000256" key="4">
    <source>
        <dbReference type="ARBA" id="ARBA00022692"/>
    </source>
</evidence>
<keyword evidence="10" id="KW-1185">Reference proteome</keyword>
<keyword evidence="5" id="KW-1133">Transmembrane helix</keyword>